<proteinExistence type="predicted"/>
<keyword evidence="2" id="KW-1185">Reference proteome</keyword>
<reference evidence="1 2" key="1">
    <citation type="submission" date="2024-04" db="EMBL/GenBank/DDBJ databases">
        <authorList>
            <person name="Fracassetti M."/>
        </authorList>
    </citation>
    <scope>NUCLEOTIDE SEQUENCE [LARGE SCALE GENOMIC DNA]</scope>
</reference>
<evidence type="ECO:0000313" key="1">
    <source>
        <dbReference type="EMBL" id="CAL1356966.1"/>
    </source>
</evidence>
<organism evidence="1 2">
    <name type="scientific">Linum trigynum</name>
    <dbReference type="NCBI Taxonomy" id="586398"/>
    <lineage>
        <taxon>Eukaryota</taxon>
        <taxon>Viridiplantae</taxon>
        <taxon>Streptophyta</taxon>
        <taxon>Embryophyta</taxon>
        <taxon>Tracheophyta</taxon>
        <taxon>Spermatophyta</taxon>
        <taxon>Magnoliopsida</taxon>
        <taxon>eudicotyledons</taxon>
        <taxon>Gunneridae</taxon>
        <taxon>Pentapetalae</taxon>
        <taxon>rosids</taxon>
        <taxon>fabids</taxon>
        <taxon>Malpighiales</taxon>
        <taxon>Linaceae</taxon>
        <taxon>Linum</taxon>
    </lineage>
</organism>
<dbReference type="EMBL" id="OZ034813">
    <property type="protein sequence ID" value="CAL1356966.1"/>
    <property type="molecule type" value="Genomic_DNA"/>
</dbReference>
<name>A0AAV2CL96_9ROSI</name>
<evidence type="ECO:0000313" key="2">
    <source>
        <dbReference type="Proteomes" id="UP001497516"/>
    </source>
</evidence>
<gene>
    <name evidence="1" type="ORF">LTRI10_LOCUS4630</name>
</gene>
<dbReference type="AlphaFoldDB" id="A0AAV2CL96"/>
<protein>
    <submittedName>
        <fullName evidence="1">Uncharacterized protein</fullName>
    </submittedName>
</protein>
<dbReference type="Proteomes" id="UP001497516">
    <property type="component" value="Chromosome 1"/>
</dbReference>
<accession>A0AAV2CL96</accession>
<sequence length="69" mass="8030">MMETAGKFIHRRSATIRRRSWWKKGRRDFKGDGEKFHRKIRGQKTPIVVVGSILVSCGVRQSIEKDDSD</sequence>